<dbReference type="GO" id="GO:0141098">
    <property type="term" value="F:tRNA (cytidine(34)-2'-O)-methyltransferase activity"/>
    <property type="evidence" value="ECO:0007669"/>
    <property type="project" value="RHEA"/>
</dbReference>
<comment type="similarity">
    <text evidence="6">Belongs to the class IV-like SAM-binding methyltransferase superfamily. RNA methyltransferase TrmH family. TrmL subfamily.</text>
</comment>
<evidence type="ECO:0000256" key="2">
    <source>
        <dbReference type="ARBA" id="ARBA00022603"/>
    </source>
</evidence>
<dbReference type="GO" id="GO:0003723">
    <property type="term" value="F:RNA binding"/>
    <property type="evidence" value="ECO:0007669"/>
    <property type="project" value="InterPro"/>
</dbReference>
<dbReference type="Pfam" id="PF00588">
    <property type="entry name" value="SpoU_methylase"/>
    <property type="match status" value="1"/>
</dbReference>
<gene>
    <name evidence="9" type="ORF">C7381_10312</name>
</gene>
<dbReference type="PANTHER" id="PTHR42971:SF1">
    <property type="entry name" value="TRNA (CYTIDINE(34)-2'-O)-METHYLTRANSFERASE"/>
    <property type="match status" value="1"/>
</dbReference>
<dbReference type="Proteomes" id="UP000245793">
    <property type="component" value="Unassembled WGS sequence"/>
</dbReference>
<dbReference type="FunFam" id="3.40.1280.10:FF:000002">
    <property type="entry name" value="Peptidylprolyl isomerase"/>
    <property type="match status" value="1"/>
</dbReference>
<dbReference type="CDD" id="cd18094">
    <property type="entry name" value="SpoU-like_TrmL"/>
    <property type="match status" value="1"/>
</dbReference>
<evidence type="ECO:0000259" key="8">
    <source>
        <dbReference type="Pfam" id="PF00588"/>
    </source>
</evidence>
<comment type="subcellular location">
    <subcellularLocation>
        <location evidence="6">Cytoplasm</location>
    </subcellularLocation>
</comment>
<evidence type="ECO:0000256" key="5">
    <source>
        <dbReference type="ARBA" id="ARBA00022694"/>
    </source>
</evidence>
<comment type="caution">
    <text evidence="9">The sequence shown here is derived from an EMBL/GenBank/DDBJ whole genome shotgun (WGS) entry which is preliminary data.</text>
</comment>
<dbReference type="GO" id="GO:0005737">
    <property type="term" value="C:cytoplasm"/>
    <property type="evidence" value="ECO:0007669"/>
    <property type="project" value="UniProtKB-SubCell"/>
</dbReference>
<feature type="domain" description="tRNA/rRNA methyltransferase SpoU type" evidence="8">
    <location>
        <begin position="2"/>
        <end position="142"/>
    </location>
</feature>
<dbReference type="SUPFAM" id="SSF75217">
    <property type="entry name" value="alpha/beta knot"/>
    <property type="match status" value="1"/>
</dbReference>
<dbReference type="GO" id="GO:0002130">
    <property type="term" value="P:wobble position ribose methylation"/>
    <property type="evidence" value="ECO:0007669"/>
    <property type="project" value="TreeGrafter"/>
</dbReference>
<feature type="binding site" evidence="6 7">
    <location>
        <position position="121"/>
    </location>
    <ligand>
        <name>S-adenosyl-L-methionine</name>
        <dbReference type="ChEBI" id="CHEBI:59789"/>
    </ligand>
</feature>
<evidence type="ECO:0000256" key="6">
    <source>
        <dbReference type="HAMAP-Rule" id="MF_01885"/>
    </source>
</evidence>
<dbReference type="InterPro" id="IPR016914">
    <property type="entry name" value="TrmL"/>
</dbReference>
<evidence type="ECO:0000313" key="9">
    <source>
        <dbReference type="EMBL" id="PVY94775.1"/>
    </source>
</evidence>
<dbReference type="HAMAP" id="MF_01885">
    <property type="entry name" value="tRNA_methyltr_TrmL"/>
    <property type="match status" value="1"/>
</dbReference>
<dbReference type="AlphaFoldDB" id="A0A2U1E4E8"/>
<protein>
    <recommendedName>
        <fullName evidence="6">Putative tRNA (cytidine(34)-2'-O)-methyltransferase</fullName>
        <ecNumber evidence="6">2.1.1.207</ecNumber>
    </recommendedName>
    <alternativeName>
        <fullName evidence="6">tRNA (cytidine/uridine-2'-O-)-methyltransferase</fullName>
    </alternativeName>
</protein>
<dbReference type="EMBL" id="QEKV01000003">
    <property type="protein sequence ID" value="PVY94775.1"/>
    <property type="molecule type" value="Genomic_DNA"/>
</dbReference>
<evidence type="ECO:0000256" key="4">
    <source>
        <dbReference type="ARBA" id="ARBA00022691"/>
    </source>
</evidence>
<feature type="binding site" evidence="6 7">
    <location>
        <position position="100"/>
    </location>
    <ligand>
        <name>S-adenosyl-L-methionine</name>
        <dbReference type="ChEBI" id="CHEBI:59789"/>
    </ligand>
</feature>
<comment type="caution">
    <text evidence="6">Lacks conserved residue(s) required for the propagation of feature annotation.</text>
</comment>
<comment type="catalytic activity">
    <reaction evidence="6">
        <text>5-carboxymethylaminomethyluridine(34) in tRNA(Leu) + S-adenosyl-L-methionine = 5-carboxymethylaminomethyl-2'-O-methyluridine(34) in tRNA(Leu) + S-adenosyl-L-homocysteine + H(+)</text>
        <dbReference type="Rhea" id="RHEA:43088"/>
        <dbReference type="Rhea" id="RHEA-COMP:10333"/>
        <dbReference type="Rhea" id="RHEA-COMP:10334"/>
        <dbReference type="ChEBI" id="CHEBI:15378"/>
        <dbReference type="ChEBI" id="CHEBI:57856"/>
        <dbReference type="ChEBI" id="CHEBI:59789"/>
        <dbReference type="ChEBI" id="CHEBI:74508"/>
        <dbReference type="ChEBI" id="CHEBI:74511"/>
        <dbReference type="EC" id="2.1.1.207"/>
    </reaction>
</comment>
<dbReference type="RefSeq" id="WP_034545922.1">
    <property type="nucleotide sequence ID" value="NZ_CAUPJO010000003.1"/>
</dbReference>
<dbReference type="PANTHER" id="PTHR42971">
    <property type="entry name" value="TRNA (CYTIDINE(34)-2'-O)-METHYLTRANSFERASE"/>
    <property type="match status" value="1"/>
</dbReference>
<evidence type="ECO:0000256" key="1">
    <source>
        <dbReference type="ARBA" id="ARBA00022490"/>
    </source>
</evidence>
<accession>A0A2U1E4E8</accession>
<comment type="function">
    <text evidence="6">Could methylate the ribose at the nucleotide 34 wobble position in tRNA.</text>
</comment>
<sequence length="154" mass="17830">MLNIVFFEPEIPYNTGAIARTCALTETRLHLIKPLSFSIDEKAVRRAGLDYWPLVDLHVYENYEDFKSKNPGITLYCATTKGQRRYSDVKFRDEDFIMFGRETSGLPAEIMKENHDNLITIPMIPELKRSLNLANSANIILYEALRQLDFPFSH</sequence>
<keyword evidence="3 6" id="KW-0808">Transferase</keyword>
<keyword evidence="1 6" id="KW-0963">Cytoplasm</keyword>
<evidence type="ECO:0000313" key="10">
    <source>
        <dbReference type="Proteomes" id="UP000245793"/>
    </source>
</evidence>
<comment type="catalytic activity">
    <reaction evidence="6">
        <text>cytidine(34) in tRNA + S-adenosyl-L-methionine = 2'-O-methylcytidine(34) in tRNA + S-adenosyl-L-homocysteine + H(+)</text>
        <dbReference type="Rhea" id="RHEA:43084"/>
        <dbReference type="Rhea" id="RHEA-COMP:10331"/>
        <dbReference type="Rhea" id="RHEA-COMP:10332"/>
        <dbReference type="ChEBI" id="CHEBI:15378"/>
        <dbReference type="ChEBI" id="CHEBI:57856"/>
        <dbReference type="ChEBI" id="CHEBI:59789"/>
        <dbReference type="ChEBI" id="CHEBI:74495"/>
        <dbReference type="ChEBI" id="CHEBI:82748"/>
        <dbReference type="EC" id="2.1.1.207"/>
    </reaction>
</comment>
<dbReference type="InterPro" id="IPR029028">
    <property type="entry name" value="Alpha/beta_knot_MTases"/>
</dbReference>
<evidence type="ECO:0000256" key="7">
    <source>
        <dbReference type="PIRSR" id="PIRSR029256-1"/>
    </source>
</evidence>
<reference evidence="9 10" key="1">
    <citation type="submission" date="2018-04" db="EMBL/GenBank/DDBJ databases">
        <title>Genomic Encyclopedia of Type Strains, Phase IV (KMG-IV): sequencing the most valuable type-strain genomes for metagenomic binning, comparative biology and taxonomic classification.</title>
        <authorList>
            <person name="Goeker M."/>
        </authorList>
    </citation>
    <scope>NUCLEOTIDE SEQUENCE [LARGE SCALE GENOMIC DNA]</scope>
    <source>
        <strain evidence="9 10">DSM 20705</strain>
    </source>
</reference>
<dbReference type="PIRSF" id="PIRSF029256">
    <property type="entry name" value="SpoU_TrmH_prd"/>
    <property type="match status" value="1"/>
</dbReference>
<feature type="binding site" evidence="6 7">
    <location>
        <position position="130"/>
    </location>
    <ligand>
        <name>S-adenosyl-L-methionine</name>
        <dbReference type="ChEBI" id="CHEBI:59789"/>
    </ligand>
</feature>
<dbReference type="GO" id="GO:0042802">
    <property type="term" value="F:identical protein binding"/>
    <property type="evidence" value="ECO:0007669"/>
    <property type="project" value="UniProtKB-ARBA"/>
</dbReference>
<proteinExistence type="inferred from homology"/>
<dbReference type="InterPro" id="IPR029026">
    <property type="entry name" value="tRNA_m1G_MTases_N"/>
</dbReference>
<dbReference type="GO" id="GO:0141102">
    <property type="term" value="F:tRNA (5-carboxymethylaminomethyluridine(34)-2'-O)-methyltransferase activity"/>
    <property type="evidence" value="ECO:0007669"/>
    <property type="project" value="RHEA"/>
</dbReference>
<dbReference type="InterPro" id="IPR001537">
    <property type="entry name" value="SpoU_MeTrfase"/>
</dbReference>
<evidence type="ECO:0000256" key="3">
    <source>
        <dbReference type="ARBA" id="ARBA00022679"/>
    </source>
</evidence>
<keyword evidence="10" id="KW-1185">Reference proteome</keyword>
<keyword evidence="2 6" id="KW-0489">Methyltransferase</keyword>
<dbReference type="EC" id="2.1.1.207" evidence="6"/>
<organism evidence="9 10">
    <name type="scientific">Ezakiella coagulans</name>
    <dbReference type="NCBI Taxonomy" id="46507"/>
    <lineage>
        <taxon>Bacteria</taxon>
        <taxon>Bacillati</taxon>
        <taxon>Bacillota</taxon>
        <taxon>Tissierellia</taxon>
        <taxon>Ezakiella</taxon>
    </lineage>
</organism>
<keyword evidence="5 6" id="KW-0819">tRNA processing</keyword>
<keyword evidence="4 6" id="KW-0949">S-adenosyl-L-methionine</keyword>
<name>A0A2U1E4E8_9FIRM</name>
<dbReference type="Gene3D" id="3.40.1280.10">
    <property type="match status" value="1"/>
</dbReference>